<dbReference type="Gene3D" id="3.90.190.10">
    <property type="entry name" value="Protein tyrosine phosphatase superfamily"/>
    <property type="match status" value="1"/>
</dbReference>
<evidence type="ECO:0000259" key="1">
    <source>
        <dbReference type="Pfam" id="PF20257"/>
    </source>
</evidence>
<dbReference type="InterPro" id="IPR023227">
    <property type="entry name" value="SAM_OH_AdoTrfase_C_sf"/>
</dbReference>
<dbReference type="Pfam" id="PF13350">
    <property type="entry name" value="Y_phosphatase3"/>
    <property type="match status" value="1"/>
</dbReference>
<dbReference type="KEGG" id="minf:MESINF_1000"/>
<organism evidence="2 3">
    <name type="scientific">Mesotoga infera</name>
    <dbReference type="NCBI Taxonomy" id="1236046"/>
    <lineage>
        <taxon>Bacteria</taxon>
        <taxon>Thermotogati</taxon>
        <taxon>Thermotogota</taxon>
        <taxon>Thermotogae</taxon>
        <taxon>Kosmotogales</taxon>
        <taxon>Kosmotogaceae</taxon>
        <taxon>Mesotoga</taxon>
    </lineage>
</organism>
<dbReference type="SUPFAM" id="SSF101852">
    <property type="entry name" value="Bacterial fluorinating enzyme, C-terminal domain"/>
    <property type="match status" value="1"/>
</dbReference>
<dbReference type="PANTHER" id="PTHR35092">
    <property type="entry name" value="CHLORINASE MJ1651"/>
    <property type="match status" value="1"/>
</dbReference>
<protein>
    <recommendedName>
        <fullName evidence="1">S-adenosyl-l-methionine hydroxide adenosyltransferase C-terminal domain-containing protein</fullName>
    </recommendedName>
</protein>
<dbReference type="Proteomes" id="UP000250796">
    <property type="component" value="Chromosome MESINF"/>
</dbReference>
<dbReference type="InterPro" id="IPR029021">
    <property type="entry name" value="Prot-tyrosine_phosphatase-like"/>
</dbReference>
<dbReference type="SUPFAM" id="SSF52799">
    <property type="entry name" value="(Phosphotyrosine protein) phosphatases II"/>
    <property type="match status" value="1"/>
</dbReference>
<evidence type="ECO:0000313" key="3">
    <source>
        <dbReference type="Proteomes" id="UP000250796"/>
    </source>
</evidence>
<feature type="domain" description="S-adenosyl-l-methionine hydroxide adenosyltransferase C-terminal" evidence="1">
    <location>
        <begin position="24"/>
        <end position="110"/>
    </location>
</feature>
<reference evidence="2 3" key="1">
    <citation type="submission" date="2017-01" db="EMBL/GenBank/DDBJ databases">
        <authorList>
            <person name="Erauso G."/>
        </authorList>
    </citation>
    <scope>NUCLEOTIDE SEQUENCE [LARGE SCALE GENOMIC DNA]</scope>
    <source>
        <strain evidence="2">MESINF1</strain>
    </source>
</reference>
<dbReference type="InterPro" id="IPR046470">
    <property type="entry name" value="SAM_HAT_C"/>
</dbReference>
<evidence type="ECO:0000313" key="2">
    <source>
        <dbReference type="EMBL" id="SSC12449.1"/>
    </source>
</evidence>
<dbReference type="Pfam" id="PF20257">
    <property type="entry name" value="SAM_HAT_C"/>
    <property type="match status" value="1"/>
</dbReference>
<dbReference type="EMBL" id="LS974202">
    <property type="protein sequence ID" value="SSC12449.1"/>
    <property type="molecule type" value="Genomic_DNA"/>
</dbReference>
<sequence length="351" mass="38362">MLKKFVLICVLVVLSAMVFAGIIGHVKEVDKYGNVHTDIPVEAVVYAAIEAGDMVSIGIGETTIVVPFVTTYGDVDRGSALARYSGDHVLLAINYGNFAQTYGLEVGEMIRMALVEKGAYKEELEIRHLVRTDLRSDYASDEVFANFREVTIGNIAPHRLYRCSHPSIDDPRAPYAAALVEAAGIKTVINLSDSDEELAANYAYSQYYRSIGEAGNLINLNMGVDLLSDEFSQKLKTGLLFMIEKEPPYLVHCVEGKDRAGMVAALLGAIMDAKTGEIYADYVKSYENYYKVAPGTLAYEAVEGIIADIFVAMNDGNPVDDSNIKEVALNYLKTRVGLSDTQIAALQAKLK</sequence>
<dbReference type="Gene3D" id="2.40.30.90">
    <property type="entry name" value="Bacterial fluorinating enzyme like"/>
    <property type="match status" value="1"/>
</dbReference>
<keyword evidence="3" id="KW-1185">Reference proteome</keyword>
<accession>A0A7Z7PNP7</accession>
<dbReference type="AlphaFoldDB" id="A0A7Z7PNP7"/>
<dbReference type="GO" id="GO:0004721">
    <property type="term" value="F:phosphoprotein phosphatase activity"/>
    <property type="evidence" value="ECO:0007669"/>
    <property type="project" value="InterPro"/>
</dbReference>
<dbReference type="InterPro" id="IPR002747">
    <property type="entry name" value="SAM_OH_AdoTrfase"/>
</dbReference>
<proteinExistence type="predicted"/>
<dbReference type="RefSeq" id="WP_169698769.1">
    <property type="nucleotide sequence ID" value="NZ_LS974202.1"/>
</dbReference>
<name>A0A7Z7PNP7_9BACT</name>
<dbReference type="PANTHER" id="PTHR35092:SF1">
    <property type="entry name" value="CHLORINASE MJ1651"/>
    <property type="match status" value="1"/>
</dbReference>
<dbReference type="InterPro" id="IPR026893">
    <property type="entry name" value="Tyr/Ser_Pase_IphP-type"/>
</dbReference>
<gene>
    <name evidence="2" type="ORF">MESINF_1000</name>
</gene>